<dbReference type="InterPro" id="IPR036291">
    <property type="entry name" value="NAD(P)-bd_dom_sf"/>
</dbReference>
<dbReference type="Gene3D" id="3.40.50.720">
    <property type="entry name" value="NAD(P)-binding Rossmann-like Domain"/>
    <property type="match status" value="1"/>
</dbReference>
<gene>
    <name evidence="5" type="primary">iolG</name>
    <name evidence="5" type="ORF">Q4535_04765</name>
</gene>
<dbReference type="EMBL" id="JAUORK010000004">
    <property type="protein sequence ID" value="MDO6671426.1"/>
    <property type="molecule type" value="Genomic_DNA"/>
</dbReference>
<comment type="similarity">
    <text evidence="1">Belongs to the Gfo/Idh/MocA family.</text>
</comment>
<dbReference type="SUPFAM" id="SSF55347">
    <property type="entry name" value="Glyceraldehyde-3-phosphate dehydrogenase-like, C-terminal domain"/>
    <property type="match status" value="1"/>
</dbReference>
<dbReference type="InterPro" id="IPR000683">
    <property type="entry name" value="Gfo/Idh/MocA-like_OxRdtase_N"/>
</dbReference>
<dbReference type="PANTHER" id="PTHR42840:SF3">
    <property type="entry name" value="BINDING ROSSMANN FOLD OXIDOREDUCTASE, PUTATIVE (AFU_ORTHOLOGUE AFUA_2G10240)-RELATED"/>
    <property type="match status" value="1"/>
</dbReference>
<dbReference type="SUPFAM" id="SSF51735">
    <property type="entry name" value="NAD(P)-binding Rossmann-fold domains"/>
    <property type="match status" value="1"/>
</dbReference>
<dbReference type="Proteomes" id="UP001170481">
    <property type="component" value="Unassembled WGS sequence"/>
</dbReference>
<evidence type="ECO:0000259" key="4">
    <source>
        <dbReference type="Pfam" id="PF22725"/>
    </source>
</evidence>
<keyword evidence="2 5" id="KW-0560">Oxidoreductase</keyword>
<evidence type="ECO:0000256" key="1">
    <source>
        <dbReference type="ARBA" id="ARBA00010928"/>
    </source>
</evidence>
<evidence type="ECO:0000313" key="6">
    <source>
        <dbReference type="Proteomes" id="UP001170481"/>
    </source>
</evidence>
<dbReference type="Pfam" id="PF01408">
    <property type="entry name" value="GFO_IDH_MocA"/>
    <property type="match status" value="1"/>
</dbReference>
<feature type="domain" description="GFO/IDH/MocA-like oxidoreductase" evidence="4">
    <location>
        <begin position="126"/>
        <end position="247"/>
    </location>
</feature>
<feature type="domain" description="Gfo/Idh/MocA-like oxidoreductase N-terminal" evidence="3">
    <location>
        <begin position="1"/>
        <end position="117"/>
    </location>
</feature>
<dbReference type="InterPro" id="IPR030827">
    <property type="entry name" value="Myo_inos_IolG"/>
</dbReference>
<dbReference type="PANTHER" id="PTHR42840">
    <property type="entry name" value="NAD(P)-BINDING ROSSMANN-FOLD SUPERFAMILY PROTEIN-RELATED"/>
    <property type="match status" value="1"/>
</dbReference>
<evidence type="ECO:0000259" key="3">
    <source>
        <dbReference type="Pfam" id="PF01408"/>
    </source>
</evidence>
<dbReference type="AlphaFoldDB" id="A0AAP4TYR9"/>
<dbReference type="NCBIfam" id="TIGR04380">
    <property type="entry name" value="myo_inos_iolG"/>
    <property type="match status" value="1"/>
</dbReference>
<reference evidence="5" key="1">
    <citation type="submission" date="2023-07" db="EMBL/GenBank/DDBJ databases">
        <title>Genome content predicts the carbon catabolic preferences of heterotrophic bacteria.</title>
        <authorList>
            <person name="Gralka M."/>
        </authorList>
    </citation>
    <scope>NUCLEOTIDE SEQUENCE</scope>
    <source>
        <strain evidence="5">C2R13</strain>
    </source>
</reference>
<dbReference type="Pfam" id="PF22725">
    <property type="entry name" value="GFO_IDH_MocA_C3"/>
    <property type="match status" value="1"/>
</dbReference>
<dbReference type="Gene3D" id="3.30.360.10">
    <property type="entry name" value="Dihydrodipicolinate Reductase, domain 2"/>
    <property type="match status" value="1"/>
</dbReference>
<sequence length="331" mass="35873">MKIALLGAGRIGRVHARAIFEHPLAQLACVSDAFPEAANSLAAEYGVPVMTAEDIFASADIDGVLIASSTPTHCDFLERAARAGKAVLCEKPIDLDLARTRHCLGVLAEYPVTCALGFNRRHDPQFSALKQALEAGRIGELEMITITSRDPEPPPAEYVSASGGIFRDMSIHDLDMASWLLGEPVTEVVVSGSCLIDPAIGEAGDLDSVLINLKSASGKLVSISNSRRACYGYDQRIEVFGSQGMLEARNETDTRLRFTGMEGVVEERPQWFFLERYAQAYSREVGDFVTAWNEGRAPLAGAQDGLAALELAEAALISYREGRRVLLSEIR</sequence>
<dbReference type="RefSeq" id="WP_303593055.1">
    <property type="nucleotide sequence ID" value="NZ_JAUORK010000004.1"/>
</dbReference>
<evidence type="ECO:0000256" key="2">
    <source>
        <dbReference type="ARBA" id="ARBA00023002"/>
    </source>
</evidence>
<dbReference type="EC" id="1.1.1.18" evidence="5"/>
<evidence type="ECO:0000313" key="5">
    <source>
        <dbReference type="EMBL" id="MDO6671426.1"/>
    </source>
</evidence>
<accession>A0AAP4TYR9</accession>
<name>A0AAP4TYR9_9GAMM</name>
<proteinExistence type="inferred from homology"/>
<dbReference type="GO" id="GO:0000166">
    <property type="term" value="F:nucleotide binding"/>
    <property type="evidence" value="ECO:0007669"/>
    <property type="project" value="InterPro"/>
</dbReference>
<comment type="caution">
    <text evidence="5">The sequence shown here is derived from an EMBL/GenBank/DDBJ whole genome shotgun (WGS) entry which is preliminary data.</text>
</comment>
<protein>
    <submittedName>
        <fullName evidence="5">Inositol 2-dehydrogenase</fullName>
        <ecNumber evidence="5">1.1.1.18</ecNumber>
    </submittedName>
</protein>
<organism evidence="5 6">
    <name type="scientific">Cobetia amphilecti</name>
    <dbReference type="NCBI Taxonomy" id="1055104"/>
    <lineage>
        <taxon>Bacteria</taxon>
        <taxon>Pseudomonadati</taxon>
        <taxon>Pseudomonadota</taxon>
        <taxon>Gammaproteobacteria</taxon>
        <taxon>Oceanospirillales</taxon>
        <taxon>Halomonadaceae</taxon>
        <taxon>Cobetia</taxon>
    </lineage>
</organism>
<dbReference type="InterPro" id="IPR055170">
    <property type="entry name" value="GFO_IDH_MocA-like_dom"/>
</dbReference>
<dbReference type="GO" id="GO:0050112">
    <property type="term" value="F:inositol 2-dehydrogenase (NAD+) activity"/>
    <property type="evidence" value="ECO:0007669"/>
    <property type="project" value="UniProtKB-EC"/>
</dbReference>